<evidence type="ECO:0000313" key="2">
    <source>
        <dbReference type="Proteomes" id="UP000429232"/>
    </source>
</evidence>
<name>A0A6I4I2J3_9SPHI</name>
<protein>
    <submittedName>
        <fullName evidence="1">DUF1810 domain-containing protein</fullName>
    </submittedName>
</protein>
<dbReference type="InterPro" id="IPR014937">
    <property type="entry name" value="DUF1810"/>
</dbReference>
<keyword evidence="2" id="KW-1185">Reference proteome</keyword>
<dbReference type="SUPFAM" id="SSF140736">
    <property type="entry name" value="Rv1873-like"/>
    <property type="match status" value="1"/>
</dbReference>
<dbReference type="KEGG" id="mgik:GO620_013220"/>
<evidence type="ECO:0000313" key="1">
    <source>
        <dbReference type="EMBL" id="QQL49130.1"/>
    </source>
</evidence>
<sequence>MAAQYDLNGFLKAQAGDYATALAEIKAGRKRSHWMWYIFPQIAGLGHSDMAKHYAIQNLSEAEAYLHHPTLGPRLIEISKALLDLPGSNATAILGTPDDMKLHSSMTLFSLLKNTDPVFQRVLDKFFNGEKDEQTVRRVG</sequence>
<dbReference type="EMBL" id="CP066775">
    <property type="protein sequence ID" value="QQL49130.1"/>
    <property type="molecule type" value="Genomic_DNA"/>
</dbReference>
<dbReference type="InterPro" id="IPR036287">
    <property type="entry name" value="Rv1873-like_sf"/>
</dbReference>
<organism evidence="1 2">
    <name type="scientific">Mucilaginibacter ginkgonis</name>
    <dbReference type="NCBI Taxonomy" id="2682091"/>
    <lineage>
        <taxon>Bacteria</taxon>
        <taxon>Pseudomonadati</taxon>
        <taxon>Bacteroidota</taxon>
        <taxon>Sphingobacteriia</taxon>
        <taxon>Sphingobacteriales</taxon>
        <taxon>Sphingobacteriaceae</taxon>
        <taxon>Mucilaginibacter</taxon>
    </lineage>
</organism>
<reference evidence="1 2" key="1">
    <citation type="submission" date="2020-12" db="EMBL/GenBank/DDBJ databases">
        <title>HMF7856_wgs.fasta genome submission.</title>
        <authorList>
            <person name="Kang H."/>
            <person name="Kim H."/>
            <person name="Joh K."/>
        </authorList>
    </citation>
    <scope>NUCLEOTIDE SEQUENCE [LARGE SCALE GENOMIC DNA]</scope>
    <source>
        <strain evidence="1 2">HMF7856</strain>
    </source>
</reference>
<accession>A0A6I4I2J3</accession>
<dbReference type="RefSeq" id="WP_157526912.1">
    <property type="nucleotide sequence ID" value="NZ_CP066775.1"/>
</dbReference>
<dbReference type="Gene3D" id="1.25.40.380">
    <property type="entry name" value="Protein of unknown function DUF1810"/>
    <property type="match status" value="1"/>
</dbReference>
<dbReference type="AlphaFoldDB" id="A0A6I4I2J3"/>
<dbReference type="Pfam" id="PF08837">
    <property type="entry name" value="DUF1810"/>
    <property type="match status" value="1"/>
</dbReference>
<gene>
    <name evidence="1" type="ORF">GO620_013220</name>
</gene>
<proteinExistence type="predicted"/>
<dbReference type="Proteomes" id="UP000429232">
    <property type="component" value="Chromosome"/>
</dbReference>
<dbReference type="PIRSF" id="PIRSF008546">
    <property type="entry name" value="UCP008546"/>
    <property type="match status" value="1"/>
</dbReference>